<dbReference type="PROSITE" id="PS50893">
    <property type="entry name" value="ABC_TRANSPORTER_2"/>
    <property type="match status" value="1"/>
</dbReference>
<feature type="transmembrane region" description="Helical" evidence="9">
    <location>
        <begin position="410"/>
        <end position="429"/>
    </location>
</feature>
<keyword evidence="5 9" id="KW-1133">Transmembrane helix</keyword>
<reference evidence="13" key="1">
    <citation type="submission" date="2021-01" db="EMBL/GenBank/DDBJ databases">
        <title>Genome public.</title>
        <authorList>
            <person name="Liu C."/>
            <person name="Sun Q."/>
        </authorList>
    </citation>
    <scope>NUCLEOTIDE SEQUENCE [LARGE SCALE GENOMIC DNA]</scope>
    <source>
        <strain evidence="13">YIM B02556</strain>
    </source>
</reference>
<organism evidence="12 13">
    <name type="scientific">Azospirillum endophyticum</name>
    <dbReference type="NCBI Taxonomy" id="2800326"/>
    <lineage>
        <taxon>Bacteria</taxon>
        <taxon>Pseudomonadati</taxon>
        <taxon>Pseudomonadota</taxon>
        <taxon>Alphaproteobacteria</taxon>
        <taxon>Rhodospirillales</taxon>
        <taxon>Azospirillaceae</taxon>
        <taxon>Azospirillum</taxon>
    </lineage>
</organism>
<dbReference type="PANTHER" id="PTHR24221">
    <property type="entry name" value="ATP-BINDING CASSETTE SUB-FAMILY B"/>
    <property type="match status" value="1"/>
</dbReference>
<dbReference type="GO" id="GO:0005524">
    <property type="term" value="F:ATP binding"/>
    <property type="evidence" value="ECO:0007669"/>
    <property type="project" value="UniProtKB-KW"/>
</dbReference>
<evidence type="ECO:0000313" key="13">
    <source>
        <dbReference type="Proteomes" id="UP000652760"/>
    </source>
</evidence>
<dbReference type="PROSITE" id="PS50990">
    <property type="entry name" value="PEPTIDASE_C39"/>
    <property type="match status" value="1"/>
</dbReference>
<dbReference type="InterPro" id="IPR036640">
    <property type="entry name" value="ABC1_TM_sf"/>
</dbReference>
<dbReference type="InterPro" id="IPR017871">
    <property type="entry name" value="ABC_transporter-like_CS"/>
</dbReference>
<evidence type="ECO:0000256" key="4">
    <source>
        <dbReference type="ARBA" id="ARBA00022840"/>
    </source>
</evidence>
<name>A0ABS1F1J1_9PROT</name>
<keyword evidence="7" id="KW-0080">Bacteriocin transport</keyword>
<dbReference type="Gene3D" id="1.20.1560.10">
    <property type="entry name" value="ABC transporter type 1, transmembrane domain"/>
    <property type="match status" value="1"/>
</dbReference>
<dbReference type="InterPro" id="IPR039421">
    <property type="entry name" value="Type_1_exporter"/>
</dbReference>
<dbReference type="Pfam" id="PF00005">
    <property type="entry name" value="ABC_tran"/>
    <property type="match status" value="1"/>
</dbReference>
<comment type="caution">
    <text evidence="12">The sequence shown here is derived from an EMBL/GenBank/DDBJ whole genome shotgun (WGS) entry which is preliminary data.</text>
</comment>
<keyword evidence="13" id="KW-1185">Reference proteome</keyword>
<keyword evidence="6 9" id="KW-0472">Membrane</keyword>
<dbReference type="SMART" id="SM00382">
    <property type="entry name" value="AAA"/>
    <property type="match status" value="1"/>
</dbReference>
<evidence type="ECO:0000256" key="8">
    <source>
        <dbReference type="SAM" id="MobiDB-lite"/>
    </source>
</evidence>
<feature type="transmembrane region" description="Helical" evidence="9">
    <location>
        <begin position="174"/>
        <end position="199"/>
    </location>
</feature>
<dbReference type="SUPFAM" id="SSF52540">
    <property type="entry name" value="P-loop containing nucleoside triphosphate hydrolases"/>
    <property type="match status" value="1"/>
</dbReference>
<dbReference type="RefSeq" id="WP_200191714.1">
    <property type="nucleotide sequence ID" value="NZ_JAENHM010000025.1"/>
</dbReference>
<dbReference type="Gene3D" id="3.90.70.10">
    <property type="entry name" value="Cysteine proteinases"/>
    <property type="match status" value="1"/>
</dbReference>
<gene>
    <name evidence="12" type="ORF">JHL17_07705</name>
</gene>
<dbReference type="InterPro" id="IPR003439">
    <property type="entry name" value="ABC_transporter-like_ATP-bd"/>
</dbReference>
<feature type="domain" description="Peptidase C39" evidence="11">
    <location>
        <begin position="24"/>
        <end position="143"/>
    </location>
</feature>
<evidence type="ECO:0000256" key="6">
    <source>
        <dbReference type="ARBA" id="ARBA00023136"/>
    </source>
</evidence>
<feature type="transmembrane region" description="Helical" evidence="9">
    <location>
        <begin position="205"/>
        <end position="223"/>
    </location>
</feature>
<protein>
    <submittedName>
        <fullName evidence="12">ATP-binding cassette domain-containing protein</fullName>
    </submittedName>
</protein>
<keyword evidence="7" id="KW-0813">Transport</keyword>
<keyword evidence="2 9" id="KW-0812">Transmembrane</keyword>
<feature type="transmembrane region" description="Helical" evidence="9">
    <location>
        <begin position="306"/>
        <end position="324"/>
    </location>
</feature>
<dbReference type="InterPro" id="IPR027417">
    <property type="entry name" value="P-loop_NTPase"/>
</dbReference>
<dbReference type="Proteomes" id="UP000652760">
    <property type="component" value="Unassembled WGS sequence"/>
</dbReference>
<feature type="region of interest" description="Disordered" evidence="8">
    <location>
        <begin position="1"/>
        <end position="23"/>
    </location>
</feature>
<evidence type="ECO:0000256" key="2">
    <source>
        <dbReference type="ARBA" id="ARBA00022692"/>
    </source>
</evidence>
<evidence type="ECO:0000256" key="9">
    <source>
        <dbReference type="SAM" id="Phobius"/>
    </source>
</evidence>
<dbReference type="InterPro" id="IPR003593">
    <property type="entry name" value="AAA+_ATPase"/>
</dbReference>
<keyword evidence="3" id="KW-0547">Nucleotide-binding</keyword>
<dbReference type="PROSITE" id="PS00211">
    <property type="entry name" value="ABC_TRANSPORTER_1"/>
    <property type="match status" value="1"/>
</dbReference>
<feature type="transmembrane region" description="Helical" evidence="9">
    <location>
        <begin position="380"/>
        <end position="404"/>
    </location>
</feature>
<evidence type="ECO:0000313" key="12">
    <source>
        <dbReference type="EMBL" id="MBK1837295.1"/>
    </source>
</evidence>
<evidence type="ECO:0000256" key="5">
    <source>
        <dbReference type="ARBA" id="ARBA00022989"/>
    </source>
</evidence>
<keyword evidence="7" id="KW-0653">Protein transport</keyword>
<comment type="subcellular location">
    <subcellularLocation>
        <location evidence="1">Cell membrane</location>
        <topology evidence="1">Multi-pass membrane protein</topology>
    </subcellularLocation>
</comment>
<evidence type="ECO:0000259" key="11">
    <source>
        <dbReference type="PROSITE" id="PS50990"/>
    </source>
</evidence>
<dbReference type="PANTHER" id="PTHR24221:SF654">
    <property type="entry name" value="ATP-BINDING CASSETTE SUB-FAMILY B MEMBER 6"/>
    <property type="match status" value="1"/>
</dbReference>
<dbReference type="InterPro" id="IPR005074">
    <property type="entry name" value="Peptidase_C39"/>
</dbReference>
<accession>A0ABS1F1J1</accession>
<evidence type="ECO:0000256" key="7">
    <source>
        <dbReference type="ARBA" id="ARBA00043264"/>
    </source>
</evidence>
<feature type="transmembrane region" description="Helical" evidence="9">
    <location>
        <begin position="278"/>
        <end position="300"/>
    </location>
</feature>
<evidence type="ECO:0000256" key="1">
    <source>
        <dbReference type="ARBA" id="ARBA00004651"/>
    </source>
</evidence>
<keyword evidence="4 12" id="KW-0067">ATP-binding</keyword>
<dbReference type="EMBL" id="JAENHM010000025">
    <property type="protein sequence ID" value="MBK1837295.1"/>
    <property type="molecule type" value="Genomic_DNA"/>
</dbReference>
<evidence type="ECO:0000256" key="3">
    <source>
        <dbReference type="ARBA" id="ARBA00022741"/>
    </source>
</evidence>
<dbReference type="Pfam" id="PF03412">
    <property type="entry name" value="Peptidase_C39"/>
    <property type="match status" value="1"/>
</dbReference>
<feature type="domain" description="ABC transporter" evidence="10">
    <location>
        <begin position="478"/>
        <end position="690"/>
    </location>
</feature>
<dbReference type="Gene3D" id="3.40.50.300">
    <property type="entry name" value="P-loop containing nucleotide triphosphate hydrolases"/>
    <property type="match status" value="1"/>
</dbReference>
<evidence type="ECO:0000259" key="10">
    <source>
        <dbReference type="PROSITE" id="PS50893"/>
    </source>
</evidence>
<proteinExistence type="predicted"/>
<sequence>MFKAISSKPVRQGRRQTATPELRQGETAECGLAALGIMLAHHGRPVPLERLRAEAGSTRLGVNARTLVRIARDHGMVARAFRKEPDGLSTLGFPLIAHSRFIHFLVVEAETHDGLLVNDPARGPHVMDWDEVEESFTGIVITIEPSNPAKRASTDGWRPPTVGLALAKRLVPCWGIVAAVMLSAMFARAAGVGAALAAGNWADGLAAPIPLAVVLTAAIAGEWSSGRLAACLGERLADDVSTEAFERLRRLSPTWFARRAPAQVLGVPLAGRTLQRHIGAVMALVELPLLVLPVTASLWIDPQAGVVLTLTIVPALAALGLAHLRRGGVIARPGEPMPLVPDGGTLTTLDSRRMGGRDGELLAQLAGRHAAQTVAGQRAVAVHAGLTATLIGLGASGVGLALLAGIAAVAAGRIGAGGVVTLAALALAAHRPISRLRSAGAAIKDLKAALYRLDDAEVVATEAELPCSMRRPAARLCFQAAGFRPSPLAPPVLSGIDLRLKPGQMLGVDGLSGSGKSVLAKLACGLLDASSGSILLDGVPVATVARHCPGAVVLVDRSSPVTVGTVAENLQVGDRGLRDGSLVAALEQVGLWSDLEPRGGLALALSDGGPELSGGQRRRLALARALLRDPILLVIDEALDALEPALACRILDRLPRSDRVVLVTSRRPATLEGCDHRLRLDPSNAGSETVR</sequence>
<dbReference type="SUPFAM" id="SSF90123">
    <property type="entry name" value="ABC transporter transmembrane region"/>
    <property type="match status" value="1"/>
</dbReference>